<protein>
    <submittedName>
        <fullName evidence="1">Uncharacterized protein</fullName>
    </submittedName>
</protein>
<evidence type="ECO:0000313" key="1">
    <source>
        <dbReference type="EMBL" id="KIO29484.1"/>
    </source>
</evidence>
<evidence type="ECO:0000313" key="2">
    <source>
        <dbReference type="Proteomes" id="UP000054248"/>
    </source>
</evidence>
<gene>
    <name evidence="1" type="ORF">M407DRAFT_242583</name>
</gene>
<proteinExistence type="predicted"/>
<sequence>MVSPPNNGNAKFERGELCNPSKVVGHPEHRNSLLMVAQRVRQGKNLGCMDPRTVGTASSRGVGFGLRGSITTRSGIRRCGPLSSTSLWSSLSRE</sequence>
<organism evidence="1 2">
    <name type="scientific">Tulasnella calospora MUT 4182</name>
    <dbReference type="NCBI Taxonomy" id="1051891"/>
    <lineage>
        <taxon>Eukaryota</taxon>
        <taxon>Fungi</taxon>
        <taxon>Dikarya</taxon>
        <taxon>Basidiomycota</taxon>
        <taxon>Agaricomycotina</taxon>
        <taxon>Agaricomycetes</taxon>
        <taxon>Cantharellales</taxon>
        <taxon>Tulasnellaceae</taxon>
        <taxon>Tulasnella</taxon>
    </lineage>
</organism>
<keyword evidence="2" id="KW-1185">Reference proteome</keyword>
<dbReference type="HOGENOM" id="CLU_2387789_0_0_1"/>
<reference evidence="2" key="2">
    <citation type="submission" date="2015-01" db="EMBL/GenBank/DDBJ databases">
        <title>Evolutionary Origins and Diversification of the Mycorrhizal Mutualists.</title>
        <authorList>
            <consortium name="DOE Joint Genome Institute"/>
            <consortium name="Mycorrhizal Genomics Consortium"/>
            <person name="Kohler A."/>
            <person name="Kuo A."/>
            <person name="Nagy L.G."/>
            <person name="Floudas D."/>
            <person name="Copeland A."/>
            <person name="Barry K.W."/>
            <person name="Cichocki N."/>
            <person name="Veneault-Fourrey C."/>
            <person name="LaButti K."/>
            <person name="Lindquist E.A."/>
            <person name="Lipzen A."/>
            <person name="Lundell T."/>
            <person name="Morin E."/>
            <person name="Murat C."/>
            <person name="Riley R."/>
            <person name="Ohm R."/>
            <person name="Sun H."/>
            <person name="Tunlid A."/>
            <person name="Henrissat B."/>
            <person name="Grigoriev I.V."/>
            <person name="Hibbett D.S."/>
            <person name="Martin F."/>
        </authorList>
    </citation>
    <scope>NUCLEOTIDE SEQUENCE [LARGE SCALE GENOMIC DNA]</scope>
    <source>
        <strain evidence="2">MUT 4182</strain>
    </source>
</reference>
<dbReference type="OrthoDB" id="9976382at2759"/>
<reference evidence="1 2" key="1">
    <citation type="submission" date="2014-04" db="EMBL/GenBank/DDBJ databases">
        <authorList>
            <consortium name="DOE Joint Genome Institute"/>
            <person name="Kuo A."/>
            <person name="Girlanda M."/>
            <person name="Perotto S."/>
            <person name="Kohler A."/>
            <person name="Nagy L.G."/>
            <person name="Floudas D."/>
            <person name="Copeland A."/>
            <person name="Barry K.W."/>
            <person name="Cichocki N."/>
            <person name="Veneault-Fourrey C."/>
            <person name="LaButti K."/>
            <person name="Lindquist E.A."/>
            <person name="Lipzen A."/>
            <person name="Lundell T."/>
            <person name="Morin E."/>
            <person name="Murat C."/>
            <person name="Sun H."/>
            <person name="Tunlid A."/>
            <person name="Henrissat B."/>
            <person name="Grigoriev I.V."/>
            <person name="Hibbett D.S."/>
            <person name="Martin F."/>
            <person name="Nordberg H.P."/>
            <person name="Cantor M.N."/>
            <person name="Hua S.X."/>
        </authorList>
    </citation>
    <scope>NUCLEOTIDE SEQUENCE [LARGE SCALE GENOMIC DNA]</scope>
    <source>
        <strain evidence="1 2">MUT 4182</strain>
    </source>
</reference>
<name>A0A0C3QPX4_9AGAM</name>
<dbReference type="EMBL" id="KN822982">
    <property type="protein sequence ID" value="KIO29484.1"/>
    <property type="molecule type" value="Genomic_DNA"/>
</dbReference>
<dbReference type="AlphaFoldDB" id="A0A0C3QPX4"/>
<dbReference type="Proteomes" id="UP000054248">
    <property type="component" value="Unassembled WGS sequence"/>
</dbReference>
<accession>A0A0C3QPX4</accession>